<evidence type="ECO:0000256" key="5">
    <source>
        <dbReference type="ARBA" id="ARBA00022737"/>
    </source>
</evidence>
<dbReference type="GO" id="GO:0016887">
    <property type="term" value="F:ATP hydrolysis activity"/>
    <property type="evidence" value="ECO:0007669"/>
    <property type="project" value="InterPro"/>
</dbReference>
<reference evidence="12" key="2">
    <citation type="journal article" date="2024" name="Plant">
        <title>Genomic evolution and insights into agronomic trait innovations of Sesamum species.</title>
        <authorList>
            <person name="Miao H."/>
            <person name="Wang L."/>
            <person name="Qu L."/>
            <person name="Liu H."/>
            <person name="Sun Y."/>
            <person name="Le M."/>
            <person name="Wang Q."/>
            <person name="Wei S."/>
            <person name="Zheng Y."/>
            <person name="Lin W."/>
            <person name="Duan Y."/>
            <person name="Cao H."/>
            <person name="Xiong S."/>
            <person name="Wang X."/>
            <person name="Wei L."/>
            <person name="Li C."/>
            <person name="Ma Q."/>
            <person name="Ju M."/>
            <person name="Zhao R."/>
            <person name="Li G."/>
            <person name="Mu C."/>
            <person name="Tian Q."/>
            <person name="Mei H."/>
            <person name="Zhang T."/>
            <person name="Gao T."/>
            <person name="Zhang H."/>
        </authorList>
    </citation>
    <scope>NUCLEOTIDE SEQUENCE</scope>
    <source>
        <strain evidence="12">G02</strain>
    </source>
</reference>
<name>A0AAW2ULP0_SESRA</name>
<keyword evidence="4 10" id="KW-0812">Transmembrane</keyword>
<evidence type="ECO:0000256" key="1">
    <source>
        <dbReference type="ARBA" id="ARBA00004141"/>
    </source>
</evidence>
<dbReference type="GO" id="GO:0005886">
    <property type="term" value="C:plasma membrane"/>
    <property type="evidence" value="ECO:0007669"/>
    <property type="project" value="UniProtKB-ARBA"/>
</dbReference>
<dbReference type="Pfam" id="PF19055">
    <property type="entry name" value="ABC2_membrane_7"/>
    <property type="match status" value="1"/>
</dbReference>
<evidence type="ECO:0000313" key="12">
    <source>
        <dbReference type="EMBL" id="KAL0418300.1"/>
    </source>
</evidence>
<evidence type="ECO:0000256" key="6">
    <source>
        <dbReference type="ARBA" id="ARBA00022741"/>
    </source>
</evidence>
<feature type="transmembrane region" description="Helical" evidence="10">
    <location>
        <begin position="762"/>
        <end position="788"/>
    </location>
</feature>
<dbReference type="InterPro" id="IPR043926">
    <property type="entry name" value="ABCG_dom"/>
</dbReference>
<feature type="transmembrane region" description="Helical" evidence="10">
    <location>
        <begin position="1198"/>
        <end position="1216"/>
    </location>
</feature>
<feature type="domain" description="ABC transporter" evidence="11">
    <location>
        <begin position="852"/>
        <end position="1104"/>
    </location>
</feature>
<dbReference type="GO" id="GO:0009914">
    <property type="term" value="P:hormone transport"/>
    <property type="evidence" value="ECO:0007669"/>
    <property type="project" value="UniProtKB-ARBA"/>
</dbReference>
<evidence type="ECO:0000256" key="4">
    <source>
        <dbReference type="ARBA" id="ARBA00022692"/>
    </source>
</evidence>
<dbReference type="InterPro" id="IPR013581">
    <property type="entry name" value="PDR_assoc"/>
</dbReference>
<dbReference type="PROSITE" id="PS50893">
    <property type="entry name" value="ABC_TRANSPORTER_2"/>
    <property type="match status" value="2"/>
</dbReference>
<evidence type="ECO:0000256" key="8">
    <source>
        <dbReference type="ARBA" id="ARBA00022989"/>
    </source>
</evidence>
<dbReference type="FunFam" id="3.40.50.300:FF:000059">
    <property type="entry name" value="ABC transporter G family member 40"/>
    <property type="match status" value="1"/>
</dbReference>
<evidence type="ECO:0000256" key="10">
    <source>
        <dbReference type="SAM" id="Phobius"/>
    </source>
</evidence>
<feature type="transmembrane region" description="Helical" evidence="10">
    <location>
        <begin position="1228"/>
        <end position="1256"/>
    </location>
</feature>
<dbReference type="FunFam" id="3.40.50.300:FF:000179">
    <property type="entry name" value="ABC transporter G family member 34"/>
    <property type="match status" value="1"/>
</dbReference>
<dbReference type="GO" id="GO:2000032">
    <property type="term" value="P:regulation of secondary shoot formation"/>
    <property type="evidence" value="ECO:0007669"/>
    <property type="project" value="UniProtKB-ARBA"/>
</dbReference>
<comment type="subcellular location">
    <subcellularLocation>
        <location evidence="1">Membrane</location>
        <topology evidence="1">Multi-pass membrane protein</topology>
    </subcellularLocation>
</comment>
<sequence length="1454" mass="164887">MAAALVGDDLALSSSSRRSWRSQSIREVWQGPPDVFTRNSTRRQAEDDEEELRWAAIERLPTYDRLRKGMLQQVMSNGRIVHSEVDVTNLGTQDKKMLMESILKVVEDDNEKFLQRLRNRTDRVGIEIPKIEVRFQNLSIEGDAYVGTRALPTLLNSTLNTLEAALGMIGLSPSKQRVVKILQDVSGIVRPSRMALLLGPPGSGKTTLLKALAGKPDDDMRVTGKITYCGHEFHEFVPQRTCAYISQHDLHYGEMTVRETLDFSGRCLGVGTRYEMLAELSRREKEAGIKPDPEIDAFMKATAMVGQETSLITDYVLKILGLDICADIMVGDDMRRGISGGQKKRVTTGEMLVGPAKAFFMDEISTGLDSSTTFQIVKFMRQMVHIMDITMVISLLQPAPETFDLFDDVILLSDGQIVYQGPRENVLEFFEYMGFRCPERKGVADFLQEVTSKKDQEQYWFRKNQPYRYVSVPEFAQSFNSFHIGQQLVAELRVPYDKTRAHPAALVKDKYGISNWELFRACFSREWLLMKRSSFVYIFKTTQITIMATIALTVFLRTEMKSGRIEDASKFWGALFFSLINVMFNGMQELAMTVFRLPVFFKQRDSLFYPAWAFALPIGVLRIPLSVMESGLWIILTYYTIGFAPSAVRFFKQLLAFIGVHQMALSLFRFIAAAGRTQVVANTLGTFALLLVFVLGGFIVAKDDIKDWMIWGYYVSPMMYGQNAIAINEFLAERWSAPTNGTEKTVGKTLLRDRGLFTTESWYWICIIALFGFTVLFNILFILALTYLNPLGDNKAIIPDEKEESKRKRHLTNGEGVQMAVRNSHASANSTDGAASSETRRGMVLPFQPLSLAFNHVNYYVDMPAEMKTQGVDEDRLQLLRDVSGAFRPGVLTALVGVSGAGKTTLMDVLAGRKTGGYIEGSINISGYPKNQTTFARVSGYCEQNDIHSPYVTVYESLLYSAWLRLAADVNTETRKMFVEEVMDLVELNPLRNALVGLPGIDGLSTEQRKRLTIAVELVANPSIIFMDEPTSGLDARAAAIVMRTVRNTVDTGRTVVCTIHQPSIDIFEAFDELLLMKRGGQVIYAGPLGRHSHKLVEYFEAVPGVQKIKEGYNPATWMLEVTSSAIEAQLDVDFAEIYANSELYRRNQELIKELSSPPPGSQDLYFPTQYSQSFLTQCKACFWKQHWSYWRNSQYNAIRLFTTIVIGVMFGVIFWQKGDQIHRQQDLLNLLGATYAAVLFLGATNASAVQSVVAIERTVFYRERAAGMYSELPYAFAQVAIETIYVAIQTLLYSLLLYSMIGYHWTGEKFFYFYYFIFMCFTYFSMYGMMVVALTPGYQIAAIVMSFFLSFWNLFSGFLIPRPLIPIWWRWYYWASPVAWTIYGIFASQVGDITTELELTGNTGKIRVNDFLKDYLGYDHGFLIPVVFAHVGWVLLFFFVFAYGIKFLNFQRR</sequence>
<accession>A0AAW2ULP0</accession>
<dbReference type="PANTHER" id="PTHR48040:SF48">
    <property type="entry name" value="AAA+ ATPASE DOMAIN, PIGMENT PERMEASE_PROTEIN ATP-BINDING CASSETTE SUB-FAMILY G"/>
    <property type="match status" value="1"/>
</dbReference>
<reference evidence="12" key="1">
    <citation type="submission" date="2020-06" db="EMBL/GenBank/DDBJ databases">
        <authorList>
            <person name="Li T."/>
            <person name="Hu X."/>
            <person name="Zhang T."/>
            <person name="Song X."/>
            <person name="Zhang H."/>
            <person name="Dai N."/>
            <person name="Sheng W."/>
            <person name="Hou X."/>
            <person name="Wei L."/>
        </authorList>
    </citation>
    <scope>NUCLEOTIDE SEQUENCE</scope>
    <source>
        <strain evidence="12">G02</strain>
        <tissue evidence="12">Leaf</tissue>
    </source>
</reference>
<proteinExistence type="inferred from homology"/>
<protein>
    <submittedName>
        <fullName evidence="12">Pleiotropic drug resistance protein 2</fullName>
    </submittedName>
</protein>
<feature type="transmembrane region" description="Helical" evidence="10">
    <location>
        <begin position="1423"/>
        <end position="1446"/>
    </location>
</feature>
<dbReference type="Gene3D" id="3.40.50.300">
    <property type="entry name" value="P-loop containing nucleotide triphosphate hydrolases"/>
    <property type="match status" value="2"/>
</dbReference>
<dbReference type="InterPro" id="IPR034001">
    <property type="entry name" value="ABCG_PDR_1"/>
</dbReference>
<dbReference type="CDD" id="cd03233">
    <property type="entry name" value="ABCG_PDR_domain1"/>
    <property type="match status" value="1"/>
</dbReference>
<evidence type="ECO:0000256" key="2">
    <source>
        <dbReference type="ARBA" id="ARBA00006012"/>
    </source>
</evidence>
<feature type="transmembrane region" description="Helical" evidence="10">
    <location>
        <begin position="571"/>
        <end position="595"/>
    </location>
</feature>
<comment type="caution">
    <text evidence="12">The sequence shown here is derived from an EMBL/GenBank/DDBJ whole genome shotgun (WGS) entry which is preliminary data.</text>
</comment>
<feature type="transmembrane region" description="Helical" evidence="10">
    <location>
        <begin position="535"/>
        <end position="556"/>
    </location>
</feature>
<evidence type="ECO:0000256" key="9">
    <source>
        <dbReference type="ARBA" id="ARBA00023136"/>
    </source>
</evidence>
<feature type="transmembrane region" description="Helical" evidence="10">
    <location>
        <begin position="1372"/>
        <end position="1391"/>
    </location>
</feature>
<dbReference type="InterPro" id="IPR003593">
    <property type="entry name" value="AAA+_ATPase"/>
</dbReference>
<keyword evidence="6" id="KW-0547">Nucleotide-binding</keyword>
<evidence type="ECO:0000256" key="3">
    <source>
        <dbReference type="ARBA" id="ARBA00022448"/>
    </source>
</evidence>
<feature type="transmembrane region" description="Helical" evidence="10">
    <location>
        <begin position="607"/>
        <end position="625"/>
    </location>
</feature>
<feature type="transmembrane region" description="Helical" evidence="10">
    <location>
        <begin position="1276"/>
        <end position="1299"/>
    </location>
</feature>
<feature type="domain" description="ABC transporter" evidence="11">
    <location>
        <begin position="166"/>
        <end position="439"/>
    </location>
</feature>
<feature type="transmembrane region" description="Helical" evidence="10">
    <location>
        <begin position="1341"/>
        <end position="1360"/>
    </location>
</feature>
<dbReference type="InterPro" id="IPR027417">
    <property type="entry name" value="P-loop_NTPase"/>
</dbReference>
<gene>
    <name evidence="12" type="ORF">Sradi_1243500</name>
</gene>
<dbReference type="CDD" id="cd03232">
    <property type="entry name" value="ABCG_PDR_domain2"/>
    <property type="match status" value="1"/>
</dbReference>
<dbReference type="SMART" id="SM00382">
    <property type="entry name" value="AAA"/>
    <property type="match status" value="2"/>
</dbReference>
<dbReference type="Pfam" id="PF01061">
    <property type="entry name" value="ABC2_membrane"/>
    <property type="match status" value="2"/>
</dbReference>
<evidence type="ECO:0000256" key="7">
    <source>
        <dbReference type="ARBA" id="ARBA00022840"/>
    </source>
</evidence>
<keyword evidence="8 10" id="KW-1133">Transmembrane helix</keyword>
<dbReference type="InterPro" id="IPR013525">
    <property type="entry name" value="ABC2_TM"/>
</dbReference>
<dbReference type="GO" id="GO:0140359">
    <property type="term" value="F:ABC-type transporter activity"/>
    <property type="evidence" value="ECO:0007669"/>
    <property type="project" value="InterPro"/>
</dbReference>
<dbReference type="EMBL" id="JACGWJ010000005">
    <property type="protein sequence ID" value="KAL0418300.1"/>
    <property type="molecule type" value="Genomic_DNA"/>
</dbReference>
<dbReference type="SUPFAM" id="SSF52540">
    <property type="entry name" value="P-loop containing nucleoside triphosphate hydrolases"/>
    <property type="match status" value="3"/>
</dbReference>
<keyword evidence="9 10" id="KW-0472">Membrane</keyword>
<dbReference type="InterPro" id="IPR003439">
    <property type="entry name" value="ABC_transporter-like_ATP-bd"/>
</dbReference>
<feature type="transmembrane region" description="Helical" evidence="10">
    <location>
        <begin position="679"/>
        <end position="701"/>
    </location>
</feature>
<comment type="similarity">
    <text evidence="2">Belongs to the ABC transporter superfamily. ABCG family. PDR (TC 3.A.1.205) subfamily.</text>
</comment>
<dbReference type="Pfam" id="PF14510">
    <property type="entry name" value="ABC_trans_N"/>
    <property type="match status" value="1"/>
</dbReference>
<keyword evidence="7" id="KW-0067">ATP-binding</keyword>
<dbReference type="Pfam" id="PF00005">
    <property type="entry name" value="ABC_tran"/>
    <property type="match status" value="2"/>
</dbReference>
<dbReference type="PANTHER" id="PTHR48040">
    <property type="entry name" value="PLEIOTROPIC DRUG RESISTANCE PROTEIN 1-LIKE ISOFORM X1"/>
    <property type="match status" value="1"/>
</dbReference>
<evidence type="ECO:0000259" key="11">
    <source>
        <dbReference type="PROSITE" id="PS50893"/>
    </source>
</evidence>
<feature type="transmembrane region" description="Helical" evidence="10">
    <location>
        <begin position="1311"/>
        <end position="1335"/>
    </location>
</feature>
<dbReference type="Pfam" id="PF08370">
    <property type="entry name" value="PDR_assoc"/>
    <property type="match status" value="1"/>
</dbReference>
<dbReference type="InterPro" id="IPR034003">
    <property type="entry name" value="ABCG_PDR_2"/>
</dbReference>
<organism evidence="12">
    <name type="scientific">Sesamum radiatum</name>
    <name type="common">Black benniseed</name>
    <dbReference type="NCBI Taxonomy" id="300843"/>
    <lineage>
        <taxon>Eukaryota</taxon>
        <taxon>Viridiplantae</taxon>
        <taxon>Streptophyta</taxon>
        <taxon>Embryophyta</taxon>
        <taxon>Tracheophyta</taxon>
        <taxon>Spermatophyta</taxon>
        <taxon>Magnoliopsida</taxon>
        <taxon>eudicotyledons</taxon>
        <taxon>Gunneridae</taxon>
        <taxon>Pentapetalae</taxon>
        <taxon>asterids</taxon>
        <taxon>lamiids</taxon>
        <taxon>Lamiales</taxon>
        <taxon>Pedaliaceae</taxon>
        <taxon>Sesamum</taxon>
    </lineage>
</organism>
<dbReference type="GO" id="GO:0005524">
    <property type="term" value="F:ATP binding"/>
    <property type="evidence" value="ECO:0007669"/>
    <property type="project" value="UniProtKB-KW"/>
</dbReference>
<dbReference type="InterPro" id="IPR029481">
    <property type="entry name" value="ABC_trans_N"/>
</dbReference>
<keyword evidence="5" id="KW-0677">Repeat</keyword>
<feature type="transmembrane region" description="Helical" evidence="10">
    <location>
        <begin position="631"/>
        <end position="648"/>
    </location>
</feature>
<keyword evidence="3" id="KW-0813">Transport</keyword>